<dbReference type="PANTHER" id="PTHR11388">
    <property type="entry name" value="ORGANIC ANION TRANSPORTER"/>
    <property type="match status" value="1"/>
</dbReference>
<feature type="compositionally biased region" description="Gly residues" evidence="8">
    <location>
        <begin position="1084"/>
        <end position="1093"/>
    </location>
</feature>
<evidence type="ECO:0000256" key="8">
    <source>
        <dbReference type="SAM" id="MobiDB-lite"/>
    </source>
</evidence>
<evidence type="ECO:0000256" key="3">
    <source>
        <dbReference type="ARBA" id="ARBA00022475"/>
    </source>
</evidence>
<evidence type="ECO:0000256" key="6">
    <source>
        <dbReference type="ARBA" id="ARBA00023136"/>
    </source>
</evidence>
<dbReference type="InterPro" id="IPR036259">
    <property type="entry name" value="MFS_trans_sf"/>
</dbReference>
<feature type="region of interest" description="Disordered" evidence="8">
    <location>
        <begin position="329"/>
        <end position="364"/>
    </location>
</feature>
<proteinExistence type="inferred from homology"/>
<feature type="transmembrane region" description="Helical" evidence="9">
    <location>
        <begin position="936"/>
        <end position="960"/>
    </location>
</feature>
<dbReference type="SUPFAM" id="SSF103473">
    <property type="entry name" value="MFS general substrate transporter"/>
    <property type="match status" value="1"/>
</dbReference>
<reference evidence="12 13" key="1">
    <citation type="submission" date="2023-03" db="EMBL/GenBank/DDBJ databases">
        <title>High-quality genome of Scylla paramamosain provides insights in environmental adaptation.</title>
        <authorList>
            <person name="Zhang L."/>
        </authorList>
    </citation>
    <scope>NUCLEOTIDE SEQUENCE [LARGE SCALE GENOMIC DNA]</scope>
    <source>
        <strain evidence="12">LZ_2023a</strain>
        <tissue evidence="12">Muscle</tissue>
    </source>
</reference>
<dbReference type="InterPro" id="IPR004156">
    <property type="entry name" value="OATP"/>
</dbReference>
<evidence type="ECO:0000256" key="1">
    <source>
        <dbReference type="ARBA" id="ARBA00004651"/>
    </source>
</evidence>
<dbReference type="EMBL" id="JARAKH010000044">
    <property type="protein sequence ID" value="KAK8378874.1"/>
    <property type="molecule type" value="Genomic_DNA"/>
</dbReference>
<evidence type="ECO:0000259" key="10">
    <source>
        <dbReference type="PROSITE" id="PS50850"/>
    </source>
</evidence>
<dbReference type="Proteomes" id="UP001487740">
    <property type="component" value="Unassembled WGS sequence"/>
</dbReference>
<dbReference type="Gene3D" id="1.20.1250.20">
    <property type="entry name" value="MFS general substrate transporter like domains"/>
    <property type="match status" value="1"/>
</dbReference>
<feature type="domain" description="Major facilitator superfamily (MFS) profile" evidence="10">
    <location>
        <begin position="455"/>
        <end position="1044"/>
    </location>
</feature>
<dbReference type="PANTHER" id="PTHR11388:SF100">
    <property type="entry name" value="SOLUTE CARRIER ORGANIC ANION TRANSPORTER FAMILY MEMBER 4A1"/>
    <property type="match status" value="1"/>
</dbReference>
<feature type="transmembrane region" description="Helical" evidence="9">
    <location>
        <begin position="808"/>
        <end position="828"/>
    </location>
</feature>
<evidence type="ECO:0000256" key="5">
    <source>
        <dbReference type="ARBA" id="ARBA00022989"/>
    </source>
</evidence>
<feature type="transmembrane region" description="Helical" evidence="9">
    <location>
        <begin position="732"/>
        <end position="754"/>
    </location>
</feature>
<feature type="compositionally biased region" description="Low complexity" evidence="8">
    <location>
        <begin position="81"/>
        <end position="90"/>
    </location>
</feature>
<feature type="domain" description="Kazal-like" evidence="11">
    <location>
        <begin position="852"/>
        <end position="908"/>
    </location>
</feature>
<dbReference type="InterPro" id="IPR002350">
    <property type="entry name" value="Kazal_dom"/>
</dbReference>
<comment type="similarity">
    <text evidence="2">Belongs to the organo anion transporter (TC 2.A.60) family.</text>
</comment>
<dbReference type="CDD" id="cd17403">
    <property type="entry name" value="MFS_SLCO4_OATP4"/>
    <property type="match status" value="1"/>
</dbReference>
<keyword evidence="5 9" id="KW-1133">Transmembrane helix</keyword>
<sequence>MLAWQGGTERGAACGNTGIYLAALVSQPQCSSRRDVEVLCAAPCVCLCVRACLCVSCASSLRCSLSTRLTHAEGSSRSHQPAPTATWTPAITRHVSERRGRAERRRKQQSASERVEEKEEEEGERRRHDGRVHPVTQGVSRRRSPRGAIECRCRRGSGGVVCGARESRDSVQRAVVSVHTTALNLQAGTHQCLCGPRRPGWVDMRSQAFQPQVGGQGGVDAAERARLRVSPGSVRELSRVRLPPGRVEPASFGSSGNESPESRASLSSPESWARSLGRLSARRLRHSDSQAMVGVGSLLSHVSVGLPPLASTLRLQGGASVTAAYSLQSSLKNGRDGGRRPHDERPRNGRGAPRPVAERALPAPPRAVASTLPAVDTHSLNGFLPGAATTTTATTATTTTLPISKASISSDLDGASGLGSSRADLVEDEEGEGGSCGWLCLRPRWLQRTRTSKWVLFWLCWAAAAQGMVVNGFVNVCITTIEKRFNLRSTDAGLIAGAYDLASLLCSVPVSYLGSRPGSCKPRWLGWGIFIMGAGSFLFALPHFLVPHYIPNNSNASSILYCLRQGTRDSQCGVLVENWLSSYRHVFVLGQFLHGVGASPLYTLGVTYLDESVPVKMSSVYLGIFYAMAVVGPAAGYVLGGQFLTVYINAPEILPARYGIQVDSDLWLGGWWIGFLLAGSLCMLISWPIMAFPTLLPGAKAIKASRVSEAVGTVEVAGGFGQLKDLPRAVKVLALNPTFVALSIAGATEGILLAGFATFTPKFLENQFSMTASFAALIVGFVAVTAGGGGTLLGGWIIKRLHLSCSGILKMCIIFSVVCLLSCFTFVISCPNIKFAGVNLDYTNKSLVLSKPSLLSSCNQECGCQDVDYNPICGTNKIMYFSPCHAGCSNMVEGQDGVKVFQGCRCVSPPSPIPLQGDPRLAPDAALLEKCPTACLLMPMFLAIFFVTMLLTFIISLPALSGTLRCVPDSHRSFALGLQWIVIRLLGTIPGPILFGALFDHTCVLWQSNCGREGACKSYDNFYMSRYMMAISVLFKFLSTILYVVSWWLYKPPPRPPSRRHQHDLTLPSPGTPSCTPSQCLQGSPGGEGVAGD</sequence>
<keyword evidence="13" id="KW-1185">Reference proteome</keyword>
<dbReference type="Pfam" id="PF07648">
    <property type="entry name" value="Kazal_2"/>
    <property type="match status" value="1"/>
</dbReference>
<accession>A0AAW0STX7</accession>
<dbReference type="GO" id="GO:0043252">
    <property type="term" value="P:sodium-independent organic anion transport"/>
    <property type="evidence" value="ECO:0007669"/>
    <property type="project" value="TreeGrafter"/>
</dbReference>
<feature type="transmembrane region" description="Helical" evidence="9">
    <location>
        <begin position="525"/>
        <end position="545"/>
    </location>
</feature>
<dbReference type="GO" id="GO:0016323">
    <property type="term" value="C:basolateral plasma membrane"/>
    <property type="evidence" value="ECO:0007669"/>
    <property type="project" value="TreeGrafter"/>
</dbReference>
<feature type="transmembrane region" description="Helical" evidence="9">
    <location>
        <begin position="586"/>
        <end position="609"/>
    </location>
</feature>
<feature type="transmembrane region" description="Helical" evidence="9">
    <location>
        <begin position="454"/>
        <end position="474"/>
    </location>
</feature>
<feature type="transmembrane region" description="Helical" evidence="9">
    <location>
        <begin position="670"/>
        <end position="696"/>
    </location>
</feature>
<feature type="compositionally biased region" description="Polar residues" evidence="8">
    <location>
        <begin position="252"/>
        <end position="270"/>
    </location>
</feature>
<name>A0AAW0STX7_SCYPA</name>
<evidence type="ECO:0000313" key="13">
    <source>
        <dbReference type="Proteomes" id="UP001487740"/>
    </source>
</evidence>
<organism evidence="12 13">
    <name type="scientific">Scylla paramamosain</name>
    <name type="common">Mud crab</name>
    <dbReference type="NCBI Taxonomy" id="85552"/>
    <lineage>
        <taxon>Eukaryota</taxon>
        <taxon>Metazoa</taxon>
        <taxon>Ecdysozoa</taxon>
        <taxon>Arthropoda</taxon>
        <taxon>Crustacea</taxon>
        <taxon>Multicrustacea</taxon>
        <taxon>Malacostraca</taxon>
        <taxon>Eumalacostraca</taxon>
        <taxon>Eucarida</taxon>
        <taxon>Decapoda</taxon>
        <taxon>Pleocyemata</taxon>
        <taxon>Brachyura</taxon>
        <taxon>Eubrachyura</taxon>
        <taxon>Portunoidea</taxon>
        <taxon>Portunidae</taxon>
        <taxon>Portuninae</taxon>
        <taxon>Scylla</taxon>
    </lineage>
</organism>
<dbReference type="GO" id="GO:0015347">
    <property type="term" value="F:sodium-independent organic anion transmembrane transporter activity"/>
    <property type="evidence" value="ECO:0007669"/>
    <property type="project" value="TreeGrafter"/>
</dbReference>
<feature type="transmembrane region" description="Helical" evidence="9">
    <location>
        <begin position="981"/>
        <end position="999"/>
    </location>
</feature>
<dbReference type="Pfam" id="PF03137">
    <property type="entry name" value="OATP"/>
    <property type="match status" value="1"/>
</dbReference>
<feature type="transmembrane region" description="Helical" evidence="9">
    <location>
        <begin position="774"/>
        <end position="796"/>
    </location>
</feature>
<feature type="compositionally biased region" description="Basic and acidic residues" evidence="8">
    <location>
        <begin position="333"/>
        <end position="347"/>
    </location>
</feature>
<keyword evidence="3" id="KW-1003">Cell membrane</keyword>
<gene>
    <name evidence="12" type="ORF">O3P69_009540</name>
</gene>
<evidence type="ECO:0000259" key="11">
    <source>
        <dbReference type="PROSITE" id="PS51465"/>
    </source>
</evidence>
<evidence type="ECO:0000256" key="2">
    <source>
        <dbReference type="ARBA" id="ARBA00009657"/>
    </source>
</evidence>
<dbReference type="NCBIfam" id="TIGR00805">
    <property type="entry name" value="oat"/>
    <property type="match status" value="1"/>
</dbReference>
<feature type="region of interest" description="Disordered" evidence="8">
    <location>
        <begin position="1059"/>
        <end position="1093"/>
    </location>
</feature>
<dbReference type="PROSITE" id="PS51465">
    <property type="entry name" value="KAZAL_2"/>
    <property type="match status" value="1"/>
</dbReference>
<feature type="transmembrane region" description="Helical" evidence="9">
    <location>
        <begin position="621"/>
        <end position="650"/>
    </location>
</feature>
<evidence type="ECO:0000256" key="7">
    <source>
        <dbReference type="ARBA" id="ARBA00023157"/>
    </source>
</evidence>
<dbReference type="AlphaFoldDB" id="A0AAW0STX7"/>
<comment type="caution">
    <text evidence="12">The sequence shown here is derived from an EMBL/GenBank/DDBJ whole genome shotgun (WGS) entry which is preliminary data.</text>
</comment>
<feature type="transmembrane region" description="Helical" evidence="9">
    <location>
        <begin position="1027"/>
        <end position="1050"/>
    </location>
</feature>
<feature type="compositionally biased region" description="Basic and acidic residues" evidence="8">
    <location>
        <begin position="113"/>
        <end position="127"/>
    </location>
</feature>
<comment type="subcellular location">
    <subcellularLocation>
        <location evidence="1">Cell membrane</location>
        <topology evidence="1">Multi-pass membrane protein</topology>
    </subcellularLocation>
</comment>
<feature type="region of interest" description="Disordered" evidence="8">
    <location>
        <begin position="225"/>
        <end position="271"/>
    </location>
</feature>
<dbReference type="InterPro" id="IPR020846">
    <property type="entry name" value="MFS_dom"/>
</dbReference>
<feature type="compositionally biased region" description="Polar residues" evidence="8">
    <location>
        <begin position="1072"/>
        <end position="1082"/>
    </location>
</feature>
<evidence type="ECO:0000256" key="4">
    <source>
        <dbReference type="ARBA" id="ARBA00022692"/>
    </source>
</evidence>
<evidence type="ECO:0008006" key="14">
    <source>
        <dbReference type="Google" id="ProtNLM"/>
    </source>
</evidence>
<evidence type="ECO:0000256" key="9">
    <source>
        <dbReference type="SAM" id="Phobius"/>
    </source>
</evidence>
<keyword evidence="6 9" id="KW-0472">Membrane</keyword>
<feature type="region of interest" description="Disordered" evidence="8">
    <location>
        <begin position="72"/>
        <end position="147"/>
    </location>
</feature>
<keyword evidence="7" id="KW-1015">Disulfide bond</keyword>
<dbReference type="SUPFAM" id="SSF100895">
    <property type="entry name" value="Kazal-type serine protease inhibitors"/>
    <property type="match status" value="1"/>
</dbReference>
<dbReference type="InterPro" id="IPR036058">
    <property type="entry name" value="Kazal_dom_sf"/>
</dbReference>
<protein>
    <recommendedName>
        <fullName evidence="14">Solute carrier organic anion transporter family member</fullName>
    </recommendedName>
</protein>
<dbReference type="PROSITE" id="PS50850">
    <property type="entry name" value="MFS"/>
    <property type="match status" value="1"/>
</dbReference>
<keyword evidence="4 9" id="KW-0812">Transmembrane</keyword>
<evidence type="ECO:0000313" key="12">
    <source>
        <dbReference type="EMBL" id="KAK8378874.1"/>
    </source>
</evidence>